<keyword evidence="5" id="KW-0325">Glycoprotein</keyword>
<dbReference type="EMBL" id="JAHRHJ020003813">
    <property type="protein sequence ID" value="KAH9288930.1"/>
    <property type="molecule type" value="Genomic_DNA"/>
</dbReference>
<dbReference type="GO" id="GO:0005773">
    <property type="term" value="C:vacuole"/>
    <property type="evidence" value="ECO:0007669"/>
    <property type="project" value="UniProtKB-SubCell"/>
</dbReference>
<name>A0AA38BR02_TAXCH</name>
<organism evidence="8 9">
    <name type="scientific">Taxus chinensis</name>
    <name type="common">Chinese yew</name>
    <name type="synonym">Taxus wallichiana var. chinensis</name>
    <dbReference type="NCBI Taxonomy" id="29808"/>
    <lineage>
        <taxon>Eukaryota</taxon>
        <taxon>Viridiplantae</taxon>
        <taxon>Streptophyta</taxon>
        <taxon>Embryophyta</taxon>
        <taxon>Tracheophyta</taxon>
        <taxon>Spermatophyta</taxon>
        <taxon>Pinopsida</taxon>
        <taxon>Pinidae</taxon>
        <taxon>Conifers II</taxon>
        <taxon>Cupressales</taxon>
        <taxon>Taxaceae</taxon>
        <taxon>Taxus</taxon>
    </lineage>
</organism>
<dbReference type="InterPro" id="IPR011042">
    <property type="entry name" value="6-blade_b-propeller_TolB-like"/>
</dbReference>
<keyword evidence="3" id="KW-0597">Phosphoprotein</keyword>
<sequence>MGIQNEKVALLVIIVCLASAAGSEARPDPVDLAPTPLRNYGIGFEKAEKIGFGLLPSAEDLTLDREKKSFFTGCEDGWIKRVWIDGKVGRHRVENWTFVGGRPLGAVLGLNEEIIVCELSQGLLNVTKDKVEVLSSEAGESKFTGTNGVDISKDGIIYFTDSNLGMLIRYNPSTSTSTVLLTELVYPNGVALSAKQDFLVICETYSLRCLKYWLTGEKSGKLETFAENLPAYPDNVRLDEEGIFWIGLLG</sequence>
<dbReference type="Proteomes" id="UP000824469">
    <property type="component" value="Unassembled WGS sequence"/>
</dbReference>
<evidence type="ECO:0000259" key="7">
    <source>
        <dbReference type="Pfam" id="PF03088"/>
    </source>
</evidence>
<dbReference type="PANTHER" id="PTHR10426">
    <property type="entry name" value="STRICTOSIDINE SYNTHASE-RELATED"/>
    <property type="match status" value="1"/>
</dbReference>
<proteinExistence type="inferred from homology"/>
<feature type="chain" id="PRO_5041465738" description="Strictosidine synthase conserved region domain-containing protein" evidence="6">
    <location>
        <begin position="26"/>
        <end position="250"/>
    </location>
</feature>
<evidence type="ECO:0000256" key="3">
    <source>
        <dbReference type="ARBA" id="ARBA00022553"/>
    </source>
</evidence>
<gene>
    <name evidence="8" type="ORF">KI387_033047</name>
</gene>
<dbReference type="Gene3D" id="2.120.10.30">
    <property type="entry name" value="TolB, C-terminal domain"/>
    <property type="match status" value="2"/>
</dbReference>
<feature type="signal peptide" evidence="6">
    <location>
        <begin position="1"/>
        <end position="25"/>
    </location>
</feature>
<dbReference type="GO" id="GO:0016787">
    <property type="term" value="F:hydrolase activity"/>
    <property type="evidence" value="ECO:0007669"/>
    <property type="project" value="TreeGrafter"/>
</dbReference>
<evidence type="ECO:0000256" key="2">
    <source>
        <dbReference type="ARBA" id="ARBA00009191"/>
    </source>
</evidence>
<comment type="subcellular location">
    <subcellularLocation>
        <location evidence="1">Vacuole</location>
    </subcellularLocation>
</comment>
<feature type="domain" description="Strictosidine synthase conserved region" evidence="7">
    <location>
        <begin position="163"/>
        <end position="216"/>
    </location>
</feature>
<comment type="similarity">
    <text evidence="2">Belongs to the strictosidine synthase family.</text>
</comment>
<reference evidence="8 9" key="1">
    <citation type="journal article" date="2021" name="Nat. Plants">
        <title>The Taxus genome provides insights into paclitaxel biosynthesis.</title>
        <authorList>
            <person name="Xiong X."/>
            <person name="Gou J."/>
            <person name="Liao Q."/>
            <person name="Li Y."/>
            <person name="Zhou Q."/>
            <person name="Bi G."/>
            <person name="Li C."/>
            <person name="Du R."/>
            <person name="Wang X."/>
            <person name="Sun T."/>
            <person name="Guo L."/>
            <person name="Liang H."/>
            <person name="Lu P."/>
            <person name="Wu Y."/>
            <person name="Zhang Z."/>
            <person name="Ro D.K."/>
            <person name="Shang Y."/>
            <person name="Huang S."/>
            <person name="Yan J."/>
        </authorList>
    </citation>
    <scope>NUCLEOTIDE SEQUENCE [LARGE SCALE GENOMIC DNA]</scope>
    <source>
        <strain evidence="8">Ta-2019</strain>
    </source>
</reference>
<keyword evidence="9" id="KW-1185">Reference proteome</keyword>
<comment type="caution">
    <text evidence="8">The sequence shown here is derived from an EMBL/GenBank/DDBJ whole genome shotgun (WGS) entry which is preliminary data.</text>
</comment>
<evidence type="ECO:0000256" key="5">
    <source>
        <dbReference type="ARBA" id="ARBA00023180"/>
    </source>
</evidence>
<feature type="non-terminal residue" evidence="8">
    <location>
        <position position="1"/>
    </location>
</feature>
<dbReference type="AlphaFoldDB" id="A0AA38BR02"/>
<dbReference type="PANTHER" id="PTHR10426:SF88">
    <property type="entry name" value="ADIPOCYTE PLASMA MEMBRANE-ASSOCIATED PROTEIN HEMOMUCIN-RELATED"/>
    <property type="match status" value="1"/>
</dbReference>
<dbReference type="Pfam" id="PF03088">
    <property type="entry name" value="Str_synth"/>
    <property type="match status" value="1"/>
</dbReference>
<evidence type="ECO:0000313" key="8">
    <source>
        <dbReference type="EMBL" id="KAH9288930.1"/>
    </source>
</evidence>
<protein>
    <recommendedName>
        <fullName evidence="7">Strictosidine synthase conserved region domain-containing protein</fullName>
    </recommendedName>
</protein>
<evidence type="ECO:0000313" key="9">
    <source>
        <dbReference type="Proteomes" id="UP000824469"/>
    </source>
</evidence>
<dbReference type="InterPro" id="IPR018119">
    <property type="entry name" value="Strictosidine_synth_cons-reg"/>
</dbReference>
<evidence type="ECO:0000256" key="4">
    <source>
        <dbReference type="ARBA" id="ARBA00022554"/>
    </source>
</evidence>
<accession>A0AA38BR02</accession>
<evidence type="ECO:0000256" key="6">
    <source>
        <dbReference type="SAM" id="SignalP"/>
    </source>
</evidence>
<keyword evidence="4" id="KW-0926">Vacuole</keyword>
<keyword evidence="6" id="KW-0732">Signal</keyword>
<evidence type="ECO:0000256" key="1">
    <source>
        <dbReference type="ARBA" id="ARBA00004116"/>
    </source>
</evidence>
<dbReference type="GO" id="GO:0012505">
    <property type="term" value="C:endomembrane system"/>
    <property type="evidence" value="ECO:0007669"/>
    <property type="project" value="TreeGrafter"/>
</dbReference>
<dbReference type="SUPFAM" id="SSF63829">
    <property type="entry name" value="Calcium-dependent phosphotriesterase"/>
    <property type="match status" value="1"/>
</dbReference>